<evidence type="ECO:0000313" key="5">
    <source>
        <dbReference type="Proteomes" id="UP001321445"/>
    </source>
</evidence>
<dbReference type="NCBIfam" id="TIGR00466">
    <property type="entry name" value="kdsB"/>
    <property type="match status" value="1"/>
</dbReference>
<evidence type="ECO:0000256" key="2">
    <source>
        <dbReference type="ARBA" id="ARBA00022695"/>
    </source>
</evidence>
<dbReference type="InterPro" id="IPR029044">
    <property type="entry name" value="Nucleotide-diphossugar_trans"/>
</dbReference>
<dbReference type="PANTHER" id="PTHR42866:SF2">
    <property type="entry name" value="3-DEOXY-MANNO-OCTULOSONATE CYTIDYLYLTRANSFERASE, MITOCHONDRIAL"/>
    <property type="match status" value="1"/>
</dbReference>
<keyword evidence="5" id="KW-1185">Reference proteome</keyword>
<organism evidence="4 5">
    <name type="scientific">Hydrogenimonas cancrithermarum</name>
    <dbReference type="NCBI Taxonomy" id="2993563"/>
    <lineage>
        <taxon>Bacteria</taxon>
        <taxon>Pseudomonadati</taxon>
        <taxon>Campylobacterota</taxon>
        <taxon>Epsilonproteobacteria</taxon>
        <taxon>Campylobacterales</taxon>
        <taxon>Hydrogenimonadaceae</taxon>
        <taxon>Hydrogenimonas</taxon>
    </lineage>
</organism>
<dbReference type="NCBIfam" id="NF009905">
    <property type="entry name" value="PRK13368.1"/>
    <property type="match status" value="1"/>
</dbReference>
<dbReference type="Proteomes" id="UP001321445">
    <property type="component" value="Chromosome"/>
</dbReference>
<dbReference type="Pfam" id="PF02348">
    <property type="entry name" value="CTP_transf_3"/>
    <property type="match status" value="1"/>
</dbReference>
<dbReference type="CDD" id="cd02517">
    <property type="entry name" value="CMP-KDO-Synthetase"/>
    <property type="match status" value="1"/>
</dbReference>
<evidence type="ECO:0000313" key="4">
    <source>
        <dbReference type="EMBL" id="BDY12014.1"/>
    </source>
</evidence>
<keyword evidence="3" id="KW-0448">Lipopolysaccharide biosynthesis</keyword>
<dbReference type="InterPro" id="IPR003329">
    <property type="entry name" value="Cytidylyl_trans"/>
</dbReference>
<dbReference type="Gene3D" id="3.90.550.10">
    <property type="entry name" value="Spore Coat Polysaccharide Biosynthesis Protein SpsA, Chain A"/>
    <property type="match status" value="1"/>
</dbReference>
<gene>
    <name evidence="4" type="primary">kdsB</name>
    <name evidence="4" type="ORF">HCR_03260</name>
</gene>
<dbReference type="GO" id="GO:0016779">
    <property type="term" value="F:nucleotidyltransferase activity"/>
    <property type="evidence" value="ECO:0007669"/>
    <property type="project" value="UniProtKB-KW"/>
</dbReference>
<name>A0ABM8FIA4_9BACT</name>
<dbReference type="EMBL" id="AP027370">
    <property type="protein sequence ID" value="BDY12014.1"/>
    <property type="molecule type" value="Genomic_DNA"/>
</dbReference>
<proteinExistence type="predicted"/>
<accession>A0ABM8FIA4</accession>
<dbReference type="NCBIfam" id="NF003952">
    <property type="entry name" value="PRK05450.1-5"/>
    <property type="match status" value="1"/>
</dbReference>
<keyword evidence="1" id="KW-0808">Transferase</keyword>
<dbReference type="RefSeq" id="WP_286337227.1">
    <property type="nucleotide sequence ID" value="NZ_AP027370.1"/>
</dbReference>
<protein>
    <submittedName>
        <fullName evidence="4">3-deoxy-manno-octulosonate cytidylyltransferase</fullName>
    </submittedName>
</protein>
<dbReference type="PANTHER" id="PTHR42866">
    <property type="entry name" value="3-DEOXY-MANNO-OCTULOSONATE CYTIDYLYLTRANSFERASE"/>
    <property type="match status" value="1"/>
</dbReference>
<keyword evidence="2 4" id="KW-0548">Nucleotidyltransferase</keyword>
<evidence type="ECO:0000256" key="3">
    <source>
        <dbReference type="ARBA" id="ARBA00022985"/>
    </source>
</evidence>
<sequence>MIIIPARLGSTRFPKKVLAEIGGVPMVVATARAVASVDDVAVATDAEEVLEVCKAHGVKAVMTSSEHQSGTDRINEAAARLGLDESEIVINVQGDEPFIEADVVEKLKKLVHAYQNDSRVMICSVYKAIAKEDAIDPNLVKVVTDESGFALYFSRSIIPYDRDGGFDGYKGHLGLYGYTRKMLGRFCSLPHAPLEHIEKLEQLRALSHGYAIAMTEVETKSFGIDTKEDLERALGRY</sequence>
<dbReference type="SUPFAM" id="SSF53448">
    <property type="entry name" value="Nucleotide-diphospho-sugar transferases"/>
    <property type="match status" value="1"/>
</dbReference>
<evidence type="ECO:0000256" key="1">
    <source>
        <dbReference type="ARBA" id="ARBA00022679"/>
    </source>
</evidence>
<dbReference type="InterPro" id="IPR004528">
    <property type="entry name" value="KdsB"/>
</dbReference>
<reference evidence="4 5" key="1">
    <citation type="submission" date="2023-03" db="EMBL/GenBank/DDBJ databases">
        <title>Description of Hydrogenimonas sp. ISO32.</title>
        <authorList>
            <person name="Mino S."/>
            <person name="Fukazawa S."/>
            <person name="Sawabe T."/>
        </authorList>
    </citation>
    <scope>NUCLEOTIDE SEQUENCE [LARGE SCALE GENOMIC DNA]</scope>
    <source>
        <strain evidence="4 5">ISO32</strain>
    </source>
</reference>